<evidence type="ECO:0000313" key="5">
    <source>
        <dbReference type="Proteomes" id="UP000194903"/>
    </source>
</evidence>
<evidence type="ECO:0000256" key="2">
    <source>
        <dbReference type="ARBA" id="ARBA00022643"/>
    </source>
</evidence>
<dbReference type="Pfam" id="PF03358">
    <property type="entry name" value="FMN_red"/>
    <property type="match status" value="1"/>
</dbReference>
<keyword evidence="5" id="KW-1185">Reference proteome</keyword>
<dbReference type="InterPro" id="IPR029039">
    <property type="entry name" value="Flavoprotein-like_sf"/>
</dbReference>
<dbReference type="InterPro" id="IPR051796">
    <property type="entry name" value="ISF_SsuE-like"/>
</dbReference>
<organism evidence="4 5">
    <name type="scientific">Butyricicoccus porcorum</name>
    <dbReference type="NCBI Taxonomy" id="1945634"/>
    <lineage>
        <taxon>Bacteria</taxon>
        <taxon>Bacillati</taxon>
        <taxon>Bacillota</taxon>
        <taxon>Clostridia</taxon>
        <taxon>Eubacteriales</taxon>
        <taxon>Butyricicoccaceae</taxon>
        <taxon>Butyricicoccus</taxon>
    </lineage>
</organism>
<evidence type="ECO:0000256" key="1">
    <source>
        <dbReference type="ARBA" id="ARBA00022630"/>
    </source>
</evidence>
<feature type="domain" description="NADPH-dependent FMN reductase-like" evidence="3">
    <location>
        <begin position="1"/>
        <end position="154"/>
    </location>
</feature>
<proteinExistence type="predicted"/>
<dbReference type="AlphaFoldDB" id="A0A252F673"/>
<dbReference type="PANTHER" id="PTHR43278:SF4">
    <property type="entry name" value="NAD(P)H-DEPENDENT FMN-CONTAINING OXIDOREDUCTASE YWQN-RELATED"/>
    <property type="match status" value="1"/>
</dbReference>
<keyword evidence="1" id="KW-0285">Flavoprotein</keyword>
<protein>
    <submittedName>
        <fullName evidence="4">FMN reductase</fullName>
    </submittedName>
</protein>
<keyword evidence="2" id="KW-0288">FMN</keyword>
<dbReference type="OrthoDB" id="9790975at2"/>
<sequence>MKVVAFNGSPRKGGNTEICLNLIGEELNKQGIELEIVQVGNKAKPCMACNYCLNTGSGYCAQKDDEVNAWIDKMVEADGIILASPVYYGGIAGGMKCFLDRAFFAAGSKLHHKVGAAVVTLRRSGGLETYQQLNAYMNTMEMVMATSDYWQAAHGLNKGDVMQDTEGVEVMQKLGRNIAWLLKLIENGKGVVDPPVTGQRTMTNFVR</sequence>
<name>A0A252F673_9FIRM</name>
<dbReference type="InterPro" id="IPR005025">
    <property type="entry name" value="FMN_Rdtase-like_dom"/>
</dbReference>
<evidence type="ECO:0000259" key="3">
    <source>
        <dbReference type="Pfam" id="PF03358"/>
    </source>
</evidence>
<reference evidence="4 5" key="1">
    <citation type="submission" date="2017-05" db="EMBL/GenBank/DDBJ databases">
        <title>Butyricicoccus porcorum sp. nov. a butyrate-producing bacterium from the swine intestinal tract.</title>
        <authorList>
            <person name="Trachsel J."/>
            <person name="Humphrey S."/>
            <person name="Allen H.K."/>
        </authorList>
    </citation>
    <scope>NUCLEOTIDE SEQUENCE [LARGE SCALE GENOMIC DNA]</scope>
    <source>
        <strain evidence="4">BB10</strain>
    </source>
</reference>
<dbReference type="EMBL" id="NHOC01000002">
    <property type="protein sequence ID" value="OUM21275.1"/>
    <property type="molecule type" value="Genomic_DNA"/>
</dbReference>
<evidence type="ECO:0000313" key="4">
    <source>
        <dbReference type="EMBL" id="OUM21275.1"/>
    </source>
</evidence>
<gene>
    <name evidence="4" type="ORF">CBW42_01505</name>
</gene>
<comment type="caution">
    <text evidence="4">The sequence shown here is derived from an EMBL/GenBank/DDBJ whole genome shotgun (WGS) entry which is preliminary data.</text>
</comment>
<dbReference type="Proteomes" id="UP000194903">
    <property type="component" value="Unassembled WGS sequence"/>
</dbReference>
<dbReference type="GO" id="GO:0016491">
    <property type="term" value="F:oxidoreductase activity"/>
    <property type="evidence" value="ECO:0007669"/>
    <property type="project" value="InterPro"/>
</dbReference>
<dbReference type="Gene3D" id="3.40.50.360">
    <property type="match status" value="1"/>
</dbReference>
<dbReference type="SUPFAM" id="SSF52218">
    <property type="entry name" value="Flavoproteins"/>
    <property type="match status" value="1"/>
</dbReference>
<accession>A0A252F673</accession>
<dbReference type="PANTHER" id="PTHR43278">
    <property type="entry name" value="NAD(P)H-DEPENDENT FMN-CONTAINING OXIDOREDUCTASE YWQN-RELATED"/>
    <property type="match status" value="1"/>
</dbReference>
<dbReference type="RefSeq" id="WP_087017051.1">
    <property type="nucleotide sequence ID" value="NZ_CP178353.1"/>
</dbReference>